<keyword evidence="3" id="KW-1185">Reference proteome</keyword>
<keyword evidence="1" id="KW-0472">Membrane</keyword>
<evidence type="ECO:0000256" key="1">
    <source>
        <dbReference type="SAM" id="Phobius"/>
    </source>
</evidence>
<proteinExistence type="predicted"/>
<feature type="transmembrane region" description="Helical" evidence="1">
    <location>
        <begin position="20"/>
        <end position="39"/>
    </location>
</feature>
<comment type="caution">
    <text evidence="2">The sequence shown here is derived from an EMBL/GenBank/DDBJ whole genome shotgun (WGS) entry which is preliminary data.</text>
</comment>
<gene>
    <name evidence="2" type="ORF">EB796_008505</name>
</gene>
<dbReference type="AlphaFoldDB" id="A0A7J7K6J9"/>
<dbReference type="EMBL" id="VXIV02001440">
    <property type="protein sequence ID" value="KAF6033186.1"/>
    <property type="molecule type" value="Genomic_DNA"/>
</dbReference>
<reference evidence="2" key="1">
    <citation type="submission" date="2020-06" db="EMBL/GenBank/DDBJ databases">
        <title>Draft genome of Bugula neritina, a colonial animal packing powerful symbionts and potential medicines.</title>
        <authorList>
            <person name="Rayko M."/>
        </authorList>
    </citation>
    <scope>NUCLEOTIDE SEQUENCE [LARGE SCALE GENOMIC DNA]</scope>
    <source>
        <strain evidence="2">Kwan_BN1</strain>
    </source>
</reference>
<evidence type="ECO:0000313" key="2">
    <source>
        <dbReference type="EMBL" id="KAF6033186.1"/>
    </source>
</evidence>
<keyword evidence="1" id="KW-0812">Transmembrane</keyword>
<sequence length="81" mass="9511">MHKNTVKHINSDFRINMKFLVLLATAIIMIIPLVTGGFFKSIPPTKFTTKRKVCREFCERKKYEVVDFKSPVCTCHRKSEY</sequence>
<accession>A0A7J7K6J9</accession>
<name>A0A7J7K6J9_BUGNE</name>
<evidence type="ECO:0000313" key="3">
    <source>
        <dbReference type="Proteomes" id="UP000593567"/>
    </source>
</evidence>
<organism evidence="2 3">
    <name type="scientific">Bugula neritina</name>
    <name type="common">Brown bryozoan</name>
    <name type="synonym">Sertularia neritina</name>
    <dbReference type="NCBI Taxonomy" id="10212"/>
    <lineage>
        <taxon>Eukaryota</taxon>
        <taxon>Metazoa</taxon>
        <taxon>Spiralia</taxon>
        <taxon>Lophotrochozoa</taxon>
        <taxon>Bryozoa</taxon>
        <taxon>Gymnolaemata</taxon>
        <taxon>Cheilostomatida</taxon>
        <taxon>Flustrina</taxon>
        <taxon>Buguloidea</taxon>
        <taxon>Bugulidae</taxon>
        <taxon>Bugula</taxon>
    </lineage>
</organism>
<protein>
    <submittedName>
        <fullName evidence="2">Uncharacterized protein</fullName>
    </submittedName>
</protein>
<keyword evidence="1" id="KW-1133">Transmembrane helix</keyword>
<dbReference type="Proteomes" id="UP000593567">
    <property type="component" value="Unassembled WGS sequence"/>
</dbReference>